<dbReference type="Proteomes" id="UP000054217">
    <property type="component" value="Unassembled WGS sequence"/>
</dbReference>
<gene>
    <name evidence="1" type="ORF">M404DRAFT_991297</name>
</gene>
<dbReference type="AlphaFoldDB" id="A0A0C3PZ00"/>
<organism evidence="1 2">
    <name type="scientific">Pisolithus tinctorius Marx 270</name>
    <dbReference type="NCBI Taxonomy" id="870435"/>
    <lineage>
        <taxon>Eukaryota</taxon>
        <taxon>Fungi</taxon>
        <taxon>Dikarya</taxon>
        <taxon>Basidiomycota</taxon>
        <taxon>Agaricomycotina</taxon>
        <taxon>Agaricomycetes</taxon>
        <taxon>Agaricomycetidae</taxon>
        <taxon>Boletales</taxon>
        <taxon>Sclerodermatineae</taxon>
        <taxon>Pisolithaceae</taxon>
        <taxon>Pisolithus</taxon>
    </lineage>
</organism>
<reference evidence="1 2" key="1">
    <citation type="submission" date="2014-04" db="EMBL/GenBank/DDBJ databases">
        <authorList>
            <consortium name="DOE Joint Genome Institute"/>
            <person name="Kuo A."/>
            <person name="Kohler A."/>
            <person name="Costa M.D."/>
            <person name="Nagy L.G."/>
            <person name="Floudas D."/>
            <person name="Copeland A."/>
            <person name="Barry K.W."/>
            <person name="Cichocki N."/>
            <person name="Veneault-Fourrey C."/>
            <person name="LaButti K."/>
            <person name="Lindquist E.A."/>
            <person name="Lipzen A."/>
            <person name="Lundell T."/>
            <person name="Morin E."/>
            <person name="Murat C."/>
            <person name="Sun H."/>
            <person name="Tunlid A."/>
            <person name="Henrissat B."/>
            <person name="Grigoriev I.V."/>
            <person name="Hibbett D.S."/>
            <person name="Martin F."/>
            <person name="Nordberg H.P."/>
            <person name="Cantor M.N."/>
            <person name="Hua S.X."/>
        </authorList>
    </citation>
    <scope>NUCLEOTIDE SEQUENCE [LARGE SCALE GENOMIC DNA]</scope>
    <source>
        <strain evidence="1 2">Marx 270</strain>
    </source>
</reference>
<keyword evidence="2" id="KW-1185">Reference proteome</keyword>
<protein>
    <submittedName>
        <fullName evidence="1">Uncharacterized protein</fullName>
    </submittedName>
</protein>
<proteinExistence type="predicted"/>
<dbReference type="HOGENOM" id="CLU_2776932_0_0_1"/>
<name>A0A0C3PZ00_PISTI</name>
<dbReference type="InParanoid" id="A0A0C3PZ00"/>
<dbReference type="EMBL" id="KN831944">
    <property type="protein sequence ID" value="KIO14539.1"/>
    <property type="molecule type" value="Genomic_DNA"/>
</dbReference>
<evidence type="ECO:0000313" key="2">
    <source>
        <dbReference type="Proteomes" id="UP000054217"/>
    </source>
</evidence>
<evidence type="ECO:0000313" key="1">
    <source>
        <dbReference type="EMBL" id="KIO14539.1"/>
    </source>
</evidence>
<sequence length="69" mass="7664">MSIKDGITSQKGRRIECFQTCASIRVWIHTTARLNCRFEAVAGCEHGEGYPSSRENVCPSVFLANLGFL</sequence>
<accession>A0A0C3PZ00</accession>
<reference evidence="2" key="2">
    <citation type="submission" date="2015-01" db="EMBL/GenBank/DDBJ databases">
        <title>Evolutionary Origins and Diversification of the Mycorrhizal Mutualists.</title>
        <authorList>
            <consortium name="DOE Joint Genome Institute"/>
            <consortium name="Mycorrhizal Genomics Consortium"/>
            <person name="Kohler A."/>
            <person name="Kuo A."/>
            <person name="Nagy L.G."/>
            <person name="Floudas D."/>
            <person name="Copeland A."/>
            <person name="Barry K.W."/>
            <person name="Cichocki N."/>
            <person name="Veneault-Fourrey C."/>
            <person name="LaButti K."/>
            <person name="Lindquist E.A."/>
            <person name="Lipzen A."/>
            <person name="Lundell T."/>
            <person name="Morin E."/>
            <person name="Murat C."/>
            <person name="Riley R."/>
            <person name="Ohm R."/>
            <person name="Sun H."/>
            <person name="Tunlid A."/>
            <person name="Henrissat B."/>
            <person name="Grigoriev I.V."/>
            <person name="Hibbett D.S."/>
            <person name="Martin F."/>
        </authorList>
    </citation>
    <scope>NUCLEOTIDE SEQUENCE [LARGE SCALE GENOMIC DNA]</scope>
    <source>
        <strain evidence="2">Marx 270</strain>
    </source>
</reference>